<evidence type="ECO:0000313" key="2">
    <source>
        <dbReference type="EMBL" id="KAK1840069.1"/>
    </source>
</evidence>
<organism evidence="2 3">
    <name type="scientific">Colletotrichum chrysophilum</name>
    <dbReference type="NCBI Taxonomy" id="1836956"/>
    <lineage>
        <taxon>Eukaryota</taxon>
        <taxon>Fungi</taxon>
        <taxon>Dikarya</taxon>
        <taxon>Ascomycota</taxon>
        <taxon>Pezizomycotina</taxon>
        <taxon>Sordariomycetes</taxon>
        <taxon>Hypocreomycetidae</taxon>
        <taxon>Glomerellales</taxon>
        <taxon>Glomerellaceae</taxon>
        <taxon>Colletotrichum</taxon>
        <taxon>Colletotrichum gloeosporioides species complex</taxon>
    </lineage>
</organism>
<comment type="caution">
    <text evidence="2">The sequence shown here is derived from an EMBL/GenBank/DDBJ whole genome shotgun (WGS) entry which is preliminary data.</text>
</comment>
<accession>A0AAD9A2U6</accession>
<evidence type="ECO:0000313" key="3">
    <source>
        <dbReference type="Proteomes" id="UP001243330"/>
    </source>
</evidence>
<name>A0AAD9A2U6_9PEZI</name>
<dbReference type="Proteomes" id="UP001243330">
    <property type="component" value="Unassembled WGS sequence"/>
</dbReference>
<feature type="compositionally biased region" description="Low complexity" evidence="1">
    <location>
        <begin position="487"/>
        <end position="496"/>
    </location>
</feature>
<proteinExistence type="predicted"/>
<dbReference type="EMBL" id="JAQOWY010000597">
    <property type="protein sequence ID" value="KAK1840069.1"/>
    <property type="molecule type" value="Genomic_DNA"/>
</dbReference>
<keyword evidence="3" id="KW-1185">Reference proteome</keyword>
<protein>
    <submittedName>
        <fullName evidence="2">Uncharacterized protein</fullName>
    </submittedName>
</protein>
<feature type="compositionally biased region" description="Acidic residues" evidence="1">
    <location>
        <begin position="384"/>
        <end position="423"/>
    </location>
</feature>
<feature type="compositionally biased region" description="Basic and acidic residues" evidence="1">
    <location>
        <begin position="366"/>
        <end position="383"/>
    </location>
</feature>
<feature type="compositionally biased region" description="Acidic residues" evidence="1">
    <location>
        <begin position="476"/>
        <end position="486"/>
    </location>
</feature>
<evidence type="ECO:0000256" key="1">
    <source>
        <dbReference type="SAM" id="MobiDB-lite"/>
    </source>
</evidence>
<feature type="compositionally biased region" description="Basic and acidic residues" evidence="1">
    <location>
        <begin position="456"/>
        <end position="475"/>
    </location>
</feature>
<gene>
    <name evidence="2" type="ORF">CCHR01_17306</name>
</gene>
<dbReference type="AlphaFoldDB" id="A0AAD9A2U6"/>
<sequence length="505" mass="57463">MEAPQQEKAFGLLVQINKELRRLQANTTNPDTRLTIQALCRRTQQCLETGGHPKEASDIKIKFDELILPVNQEASYPVFIRRLRNIDAGNLLGCYLPSSNWFSRESPWRYGGNNDPHICGDAEYHDRYDCPQAIPLTALYEAFNEEHAIKEQWLTRMIGLRGTLRPSQPASPWSDYFKKVALWSIENQSPDEAWDFRRIVECLRENYERANQFQDPYQKFLDYGLDYTLARLVQDCRDRVSKRIAGEVEGFRKDLLIVALKKAKLYYFANDDCLTPSDWVKDVLAAGGHKRTPREALGPVPNIIMTCDWAEVHEAKGRLVTVGCLHEDTGNEWHPHVLGMDNGKDLELDASLRANRAHKAEYEARCVKKEAESEQQDTTKEGNSEEDDEYEADDEEEEDEGGDASPDENSETPPEATEDTDSSETERPSSSPPQEVIELSDGDDGFSGGSRQLFAEFDHHQRDIDRFKSRVRHEAESEDEGEDDAEFSGFQSSSEGSDSDSDSDY</sequence>
<reference evidence="2" key="1">
    <citation type="submission" date="2023-01" db="EMBL/GenBank/DDBJ databases">
        <title>Colletotrichum chrysophilum M932 genome sequence.</title>
        <authorList>
            <person name="Baroncelli R."/>
        </authorList>
    </citation>
    <scope>NUCLEOTIDE SEQUENCE</scope>
    <source>
        <strain evidence="2">M932</strain>
    </source>
</reference>
<feature type="region of interest" description="Disordered" evidence="1">
    <location>
        <begin position="366"/>
        <end position="505"/>
    </location>
</feature>